<dbReference type="PANTHER" id="PTHR31636">
    <property type="entry name" value="OSJNBA0084A10.13 PROTEIN-RELATED"/>
    <property type="match status" value="1"/>
</dbReference>
<dbReference type="InterPro" id="IPR005202">
    <property type="entry name" value="TF_GRAS"/>
</dbReference>
<dbReference type="AlphaFoldDB" id="A0A2I0AVF5"/>
<feature type="region of interest" description="VHIID" evidence="3">
    <location>
        <begin position="200"/>
        <end position="265"/>
    </location>
</feature>
<dbReference type="EMBL" id="KZ451948">
    <property type="protein sequence ID" value="PKA59518.1"/>
    <property type="molecule type" value="Genomic_DNA"/>
</dbReference>
<dbReference type="STRING" id="1088818.A0A2I0AVF5"/>
<evidence type="ECO:0000313" key="5">
    <source>
        <dbReference type="Proteomes" id="UP000236161"/>
    </source>
</evidence>
<dbReference type="PROSITE" id="PS50985">
    <property type="entry name" value="GRAS"/>
    <property type="match status" value="1"/>
</dbReference>
<dbReference type="Proteomes" id="UP000236161">
    <property type="component" value="Unassembled WGS sequence"/>
</dbReference>
<reference evidence="4 5" key="1">
    <citation type="journal article" date="2017" name="Nature">
        <title>The Apostasia genome and the evolution of orchids.</title>
        <authorList>
            <person name="Zhang G.Q."/>
            <person name="Liu K.W."/>
            <person name="Li Z."/>
            <person name="Lohaus R."/>
            <person name="Hsiao Y.Y."/>
            <person name="Niu S.C."/>
            <person name="Wang J.Y."/>
            <person name="Lin Y.C."/>
            <person name="Xu Q."/>
            <person name="Chen L.J."/>
            <person name="Yoshida K."/>
            <person name="Fujiwara S."/>
            <person name="Wang Z.W."/>
            <person name="Zhang Y.Q."/>
            <person name="Mitsuda N."/>
            <person name="Wang M."/>
            <person name="Liu G.H."/>
            <person name="Pecoraro L."/>
            <person name="Huang H.X."/>
            <person name="Xiao X.J."/>
            <person name="Lin M."/>
            <person name="Wu X.Y."/>
            <person name="Wu W.L."/>
            <person name="Chen Y.Y."/>
            <person name="Chang S.B."/>
            <person name="Sakamoto S."/>
            <person name="Ohme-Takagi M."/>
            <person name="Yagi M."/>
            <person name="Zeng S.J."/>
            <person name="Shen C.Y."/>
            <person name="Yeh C.M."/>
            <person name="Luo Y.B."/>
            <person name="Tsai W.C."/>
            <person name="Van de Peer Y."/>
            <person name="Liu Z.J."/>
        </authorList>
    </citation>
    <scope>NUCLEOTIDE SEQUENCE [LARGE SCALE GENOMIC DNA]</scope>
    <source>
        <strain evidence="5">cv. Shenzhen</strain>
        <tissue evidence="4">Stem</tissue>
    </source>
</reference>
<name>A0A2I0AVF5_9ASPA</name>
<proteinExistence type="inferred from homology"/>
<keyword evidence="5" id="KW-1185">Reference proteome</keyword>
<accession>A0A2I0AVF5</accession>
<evidence type="ECO:0000256" key="2">
    <source>
        <dbReference type="ARBA" id="ARBA00023163"/>
    </source>
</evidence>
<feature type="region of interest" description="Leucine repeat II (LRII)" evidence="3">
    <location>
        <begin position="280"/>
        <end position="312"/>
    </location>
</feature>
<sequence length="502" mass="54832">MEIVMEEVGELIFSDCLISTASIPFGNDFAWADWTSAFAVGQISGEDDFHDLKDTMSWDSVAVDLEYLTAGSSPETYDYCSSNVCESTNSSNAGTPALEPPESASSGQDDKWVRAIHLLTAAAEALSGEPKNEVLARVILARLNELLSPAKSCGDSAGGMERLALHFANALSRLVLAGEGEEWQSGGFRHPSAVDMLTASQLLQDLSPSVKFGHFTANQAILEAVAGERRVHIVDFDIMEGSQWAPLFQAFVSTKDFPPPSHLKITAVTRCRKSAADVQETGRRLAEFAQSVGLPFSFAQCRLDRDGGFRPAAIKVSRAEAVVFNCAIHSQHQLHHAAASVRSFLAGAAEIGARLVTLVEEDGRSADDGDVVGWFMRELQRYSAMWDAMDASFQVRGRAMEMVERVIFAPRIAEIVERALRRTEEDFAAAGWSEWMAAAGFRRVGLSFFNQMQAKLLLGVFNDGYEIDDEEPNKLVLRWKLCGLVAVSVWSARPSQPSPPAE</sequence>
<keyword evidence="2" id="KW-0804">Transcription</keyword>
<dbReference type="Pfam" id="PF03514">
    <property type="entry name" value="GRAS"/>
    <property type="match status" value="1"/>
</dbReference>
<evidence type="ECO:0000313" key="4">
    <source>
        <dbReference type="EMBL" id="PKA59518.1"/>
    </source>
</evidence>
<evidence type="ECO:0000256" key="1">
    <source>
        <dbReference type="ARBA" id="ARBA00023015"/>
    </source>
</evidence>
<feature type="region of interest" description="SAW" evidence="3">
    <location>
        <begin position="417"/>
        <end position="491"/>
    </location>
</feature>
<dbReference type="OrthoDB" id="646981at2759"/>
<gene>
    <name evidence="4" type="primary">NSP2</name>
    <name evidence="4" type="ORF">AXF42_Ash016542</name>
</gene>
<comment type="similarity">
    <text evidence="3">Belongs to the GRAS family.</text>
</comment>
<protein>
    <submittedName>
        <fullName evidence="4">Nodulation-signaling pathway 2 protein</fullName>
    </submittedName>
</protein>
<comment type="caution">
    <text evidence="3">Lacks conserved residue(s) required for the propagation of feature annotation.</text>
</comment>
<feature type="short sequence motif" description="VHIID" evidence="3">
    <location>
        <begin position="231"/>
        <end position="235"/>
    </location>
</feature>
<keyword evidence="1" id="KW-0805">Transcription regulation</keyword>
<evidence type="ECO:0000256" key="3">
    <source>
        <dbReference type="PROSITE-ProRule" id="PRU01191"/>
    </source>
</evidence>
<organism evidence="4 5">
    <name type="scientific">Apostasia shenzhenica</name>
    <dbReference type="NCBI Taxonomy" id="1088818"/>
    <lineage>
        <taxon>Eukaryota</taxon>
        <taxon>Viridiplantae</taxon>
        <taxon>Streptophyta</taxon>
        <taxon>Embryophyta</taxon>
        <taxon>Tracheophyta</taxon>
        <taxon>Spermatophyta</taxon>
        <taxon>Magnoliopsida</taxon>
        <taxon>Liliopsida</taxon>
        <taxon>Asparagales</taxon>
        <taxon>Orchidaceae</taxon>
        <taxon>Apostasioideae</taxon>
        <taxon>Apostasia</taxon>
    </lineage>
</organism>